<dbReference type="AlphaFoldDB" id="G4TX53"/>
<keyword evidence="2" id="KW-1185">Reference proteome</keyword>
<evidence type="ECO:0000313" key="2">
    <source>
        <dbReference type="Proteomes" id="UP000007148"/>
    </source>
</evidence>
<comment type="caution">
    <text evidence="1">The sequence shown here is derived from an EMBL/GenBank/DDBJ whole genome shotgun (WGS) entry which is preliminary data.</text>
</comment>
<dbReference type="InParanoid" id="G4TX53"/>
<gene>
    <name evidence="1" type="ORF">PIIN_09892</name>
</gene>
<evidence type="ECO:0000313" key="1">
    <source>
        <dbReference type="EMBL" id="CCA75896.1"/>
    </source>
</evidence>
<dbReference type="EMBL" id="CAFZ01000547">
    <property type="protein sequence ID" value="CCA75896.1"/>
    <property type="molecule type" value="Genomic_DNA"/>
</dbReference>
<protein>
    <submittedName>
        <fullName evidence="1">Uncharacterized protein</fullName>
    </submittedName>
</protein>
<dbReference type="Proteomes" id="UP000007148">
    <property type="component" value="Unassembled WGS sequence"/>
</dbReference>
<reference evidence="1 2" key="1">
    <citation type="journal article" date="2011" name="PLoS Pathog.">
        <title>Endophytic Life Strategies Decoded by Genome and Transcriptome Analyses of the Mutualistic Root Symbiont Piriformospora indica.</title>
        <authorList>
            <person name="Zuccaro A."/>
            <person name="Lahrmann U."/>
            <person name="Guldener U."/>
            <person name="Langen G."/>
            <person name="Pfiffi S."/>
            <person name="Biedenkopf D."/>
            <person name="Wong P."/>
            <person name="Samans B."/>
            <person name="Grimm C."/>
            <person name="Basiewicz M."/>
            <person name="Murat C."/>
            <person name="Martin F."/>
            <person name="Kogel K.H."/>
        </authorList>
    </citation>
    <scope>NUCLEOTIDE SEQUENCE [LARGE SCALE GENOMIC DNA]</scope>
    <source>
        <strain evidence="1 2">DSM 11827</strain>
    </source>
</reference>
<accession>G4TX53</accession>
<sequence>MSRILGRASQYPVAPITANTADLDLLEMNDYDEENIIKLARDRFPSGVSIKQHLIQRYKARFPGTHLAFKLWHELAGSPCGISKRFWQIIRDQQGEIPITYSRIYFVNVALPDGQLASKLYTVVTVSLNKQEKPLALDLPPSGTVLCCGEACKDIYQHLDRYCSRRSWTVESIRPLGAKSNDYSLTTRCFNDDSLAPNENTLIVFVSPASSPNTV</sequence>
<organism evidence="1 2">
    <name type="scientific">Serendipita indica (strain DSM 11827)</name>
    <name type="common">Root endophyte fungus</name>
    <name type="synonym">Piriformospora indica</name>
    <dbReference type="NCBI Taxonomy" id="1109443"/>
    <lineage>
        <taxon>Eukaryota</taxon>
        <taxon>Fungi</taxon>
        <taxon>Dikarya</taxon>
        <taxon>Basidiomycota</taxon>
        <taxon>Agaricomycotina</taxon>
        <taxon>Agaricomycetes</taxon>
        <taxon>Sebacinales</taxon>
        <taxon>Serendipitaceae</taxon>
        <taxon>Serendipita</taxon>
    </lineage>
</organism>
<proteinExistence type="predicted"/>
<dbReference type="HOGENOM" id="CLU_1283710_0_0_1"/>
<name>G4TX53_SERID</name>